<dbReference type="Gene3D" id="3.90.850.10">
    <property type="entry name" value="Fumarylacetoacetase-like, C-terminal domain"/>
    <property type="match status" value="1"/>
</dbReference>
<dbReference type="GO" id="GO:0008684">
    <property type="term" value="F:2-oxopent-4-enoate hydratase activity"/>
    <property type="evidence" value="ECO:0007669"/>
    <property type="project" value="TreeGrafter"/>
</dbReference>
<proteinExistence type="predicted"/>
<dbReference type="EMBL" id="RXHJ01000015">
    <property type="protein sequence ID" value="RSZ61821.1"/>
    <property type="molecule type" value="Genomic_DNA"/>
</dbReference>
<dbReference type="GO" id="GO:0005737">
    <property type="term" value="C:cytoplasm"/>
    <property type="evidence" value="ECO:0007669"/>
    <property type="project" value="TreeGrafter"/>
</dbReference>
<evidence type="ECO:0000313" key="1">
    <source>
        <dbReference type="EMBL" id="RSZ61821.1"/>
    </source>
</evidence>
<organism evidence="1 2">
    <name type="scientific">Corynebacterium hylobatis</name>
    <dbReference type="NCBI Taxonomy" id="1859290"/>
    <lineage>
        <taxon>Bacteria</taxon>
        <taxon>Bacillati</taxon>
        <taxon>Actinomycetota</taxon>
        <taxon>Actinomycetes</taxon>
        <taxon>Mycobacteriales</taxon>
        <taxon>Corynebacteriaceae</taxon>
        <taxon>Corynebacterium</taxon>
    </lineage>
</organism>
<dbReference type="OrthoDB" id="9792137at2"/>
<dbReference type="Proteomes" id="UP000274907">
    <property type="component" value="Unassembled WGS sequence"/>
</dbReference>
<reference evidence="1 2" key="1">
    <citation type="submission" date="2018-12" db="EMBL/GenBank/DDBJ databases">
        <title>YIM 101343 draft genome.</title>
        <authorList>
            <person name="Chen X."/>
        </authorList>
    </citation>
    <scope>NUCLEOTIDE SEQUENCE [LARGE SCALE GENOMIC DNA]</scope>
    <source>
        <strain evidence="1 2">YIM 101343</strain>
    </source>
</reference>
<keyword evidence="2" id="KW-1185">Reference proteome</keyword>
<name>A0A430HWH1_9CORY</name>
<comment type="caution">
    <text evidence="1">The sequence shown here is derived from an EMBL/GenBank/DDBJ whole genome shotgun (WGS) entry which is preliminary data.</text>
</comment>
<protein>
    <submittedName>
        <fullName evidence="1">4-oxalocrotonate decarboxylase</fullName>
    </submittedName>
</protein>
<sequence>MDDAYAIQARNLRSRVASGESYIGPKLGFTSKSKMEQMGVSDVIVGFLTAEMKHPADRPLSLAGLIHPRIEPELVFRLGQPVELRADDTPESLSLRIRESVDAVAVGMEVIDSRYRNFKFSLSDVVADNTSAAEFIVGEWQDFPRELRGLPVEFLINDEPVEGSTTDAILGDPFIVFDQLATMTLRYGFELPADAPILAGAMTAAHWLESGQRVETRVEGFPALSVTVA</sequence>
<dbReference type="SUPFAM" id="SSF56529">
    <property type="entry name" value="FAH"/>
    <property type="match status" value="1"/>
</dbReference>
<accession>A0A430HWH1</accession>
<evidence type="ECO:0000313" key="2">
    <source>
        <dbReference type="Proteomes" id="UP000274907"/>
    </source>
</evidence>
<dbReference type="AlphaFoldDB" id="A0A430HWH1"/>
<dbReference type="PANTHER" id="PTHR30143:SF0">
    <property type="entry name" value="2-KETO-4-PENTENOATE HYDRATASE"/>
    <property type="match status" value="1"/>
</dbReference>
<dbReference type="InterPro" id="IPR050772">
    <property type="entry name" value="Hydratase-Decarb/MhpD_sf"/>
</dbReference>
<gene>
    <name evidence="1" type="ORF">EAH68_11160</name>
</gene>
<dbReference type="PANTHER" id="PTHR30143">
    <property type="entry name" value="ACID HYDRATASE"/>
    <property type="match status" value="1"/>
</dbReference>
<dbReference type="RefSeq" id="WP_126121417.1">
    <property type="nucleotide sequence ID" value="NZ_RXHJ01000015.1"/>
</dbReference>
<dbReference type="InterPro" id="IPR036663">
    <property type="entry name" value="Fumarylacetoacetase_C_sf"/>
</dbReference>